<sequence length="74" mass="8274">MMLAFTSFLLLMPAQQVFQMAAPAYRILSSPETSGSGGIQDLFDLPTYFVSRPRFGRPKWLQCLDQVFGLDLVG</sequence>
<name>A0A1C7Z7Y3_PSESX</name>
<proteinExistence type="predicted"/>
<dbReference type="Proteomes" id="UP000093104">
    <property type="component" value="Unassembled WGS sequence"/>
</dbReference>
<protein>
    <submittedName>
        <fullName evidence="1">Uncharacterized protein</fullName>
    </submittedName>
</protein>
<comment type="caution">
    <text evidence="1">The sequence shown here is derived from an EMBL/GenBank/DDBJ whole genome shotgun (WGS) entry which is preliminary data.</text>
</comment>
<reference evidence="1 2" key="1">
    <citation type="submission" date="2015-07" db="EMBL/GenBank/DDBJ databases">
        <title>Draft genome sequence of a diazotrophic, plant growth-promoting rhizobacterium of the Pseudomonas syringae complex.</title>
        <authorList>
            <person name="Patten C.L."/>
            <person name="Jeong H."/>
        </authorList>
    </citation>
    <scope>NUCLEOTIDE SEQUENCE [LARGE SCALE GENOMIC DNA]</scope>
    <source>
        <strain evidence="1 2">GR12-2</strain>
    </source>
</reference>
<gene>
    <name evidence="1" type="ORF">AFK24_13540</name>
</gene>
<dbReference type="EMBL" id="LGSI01000043">
    <property type="protein sequence ID" value="OCR24568.1"/>
    <property type="molecule type" value="Genomic_DNA"/>
</dbReference>
<organism evidence="1 2">
    <name type="scientific">Pseudomonas syringae</name>
    <dbReference type="NCBI Taxonomy" id="317"/>
    <lineage>
        <taxon>Bacteria</taxon>
        <taxon>Pseudomonadati</taxon>
        <taxon>Pseudomonadota</taxon>
        <taxon>Gammaproteobacteria</taxon>
        <taxon>Pseudomonadales</taxon>
        <taxon>Pseudomonadaceae</taxon>
        <taxon>Pseudomonas</taxon>
    </lineage>
</organism>
<dbReference type="AlphaFoldDB" id="A0A1C7Z7Y3"/>
<accession>A0A1C7Z7Y3</accession>
<evidence type="ECO:0000313" key="1">
    <source>
        <dbReference type="EMBL" id="OCR24568.1"/>
    </source>
</evidence>
<evidence type="ECO:0000313" key="2">
    <source>
        <dbReference type="Proteomes" id="UP000093104"/>
    </source>
</evidence>